<comment type="caution">
    <text evidence="2">The sequence shown here is derived from an EMBL/GenBank/DDBJ whole genome shotgun (WGS) entry which is preliminary data.</text>
</comment>
<dbReference type="EMBL" id="PDNA01000008">
    <property type="protein sequence ID" value="PGH27252.1"/>
    <property type="molecule type" value="Genomic_DNA"/>
</dbReference>
<evidence type="ECO:0000313" key="3">
    <source>
        <dbReference type="Proteomes" id="UP000224634"/>
    </source>
</evidence>
<keyword evidence="3" id="KW-1185">Reference proteome</keyword>
<dbReference type="Proteomes" id="UP000224634">
    <property type="component" value="Unassembled WGS sequence"/>
</dbReference>
<sequence length="586" mass="66021">MISHRSTRLFGAVVFIVILFLILSSSPSPAALQSKGSSYAKYVPKPKLPKFDNFRFGFRPAAHKPAEQPNSSSGESKWYSDWKWMNPFSSSITLEENRSVLPPLRSRRPVYTYYDSTTTKQDGEVEADRQLLLAWRRAWFAQGFRPVVLGPSEAMNNPLYKTFHRDTLEPELHTDFLKWMAWGTMNSGIFVDWMCFPMAHYDDNILAYLRRGSDPTHITRLEGFDGALFSAERAQINKAIKVASQNEAVQKAKTIQELVPEETFLAERTKGMAHYNLATIKSRYRDVAVQIEEAPGEGKHALAKLINAHLQLTFHGTFSSGFEIIQPYLENTTAFANPALRLGALLAECAESPLPSSCPPNNGWCSPCKSGRPMKITQNTGYTNESATFAIGVLPHPYTLISLLKGSSDVTVPYIRRETGRDSWLLEATKPTLGGEVDGTARVVPFKDAVAGEYGASRTLWFTGEDLPAKDVKDSLSSSLIDDMEWHFGFLIPRKTQADEKETSDEKAKQNVLTPEQEKLQKEFGLIDEARTLLKSKKKEHKAIRDVAEAWNLADSEVWRFVRAYRARSVVERNEWQEKEKGYSGS</sequence>
<dbReference type="AlphaFoldDB" id="A0A2B7Z2F6"/>
<protein>
    <submittedName>
        <fullName evidence="2">Uncharacterized protein</fullName>
    </submittedName>
</protein>
<evidence type="ECO:0000313" key="2">
    <source>
        <dbReference type="EMBL" id="PGH27252.1"/>
    </source>
</evidence>
<dbReference type="OrthoDB" id="5312133at2759"/>
<dbReference type="PANTHER" id="PTHR42055:SF1">
    <property type="entry name" value="YALI0E03476P"/>
    <property type="match status" value="1"/>
</dbReference>
<feature type="chain" id="PRO_5012337942" evidence="1">
    <location>
        <begin position="25"/>
        <end position="586"/>
    </location>
</feature>
<name>A0A2B7Z2F6_POLH7</name>
<gene>
    <name evidence="2" type="ORF">AJ80_00962</name>
</gene>
<keyword evidence="1" id="KW-0732">Signal</keyword>
<organism evidence="2 3">
    <name type="scientific">Polytolypa hystricis (strain UAMH7299)</name>
    <dbReference type="NCBI Taxonomy" id="1447883"/>
    <lineage>
        <taxon>Eukaryota</taxon>
        <taxon>Fungi</taxon>
        <taxon>Dikarya</taxon>
        <taxon>Ascomycota</taxon>
        <taxon>Pezizomycotina</taxon>
        <taxon>Eurotiomycetes</taxon>
        <taxon>Eurotiomycetidae</taxon>
        <taxon>Onygenales</taxon>
        <taxon>Onygenales incertae sedis</taxon>
        <taxon>Polytolypa</taxon>
    </lineage>
</organism>
<feature type="signal peptide" evidence="1">
    <location>
        <begin position="1"/>
        <end position="24"/>
    </location>
</feature>
<evidence type="ECO:0000256" key="1">
    <source>
        <dbReference type="SAM" id="SignalP"/>
    </source>
</evidence>
<accession>A0A2B7Z2F6</accession>
<dbReference type="PANTHER" id="PTHR42055">
    <property type="entry name" value="YALI0E03476P"/>
    <property type="match status" value="1"/>
</dbReference>
<reference evidence="2 3" key="1">
    <citation type="submission" date="2017-10" db="EMBL/GenBank/DDBJ databases">
        <title>Comparative genomics in systemic dimorphic fungi from Ajellomycetaceae.</title>
        <authorList>
            <person name="Munoz J.F."/>
            <person name="Mcewen J.G."/>
            <person name="Clay O.K."/>
            <person name="Cuomo C.A."/>
        </authorList>
    </citation>
    <scope>NUCLEOTIDE SEQUENCE [LARGE SCALE GENOMIC DNA]</scope>
    <source>
        <strain evidence="2 3">UAMH7299</strain>
    </source>
</reference>
<proteinExistence type="predicted"/>